<protein>
    <submittedName>
        <fullName evidence="1">Uncharacterized protein</fullName>
    </submittedName>
</protein>
<keyword evidence="2" id="KW-1185">Reference proteome</keyword>
<accession>A0ABU9SRF3</accession>
<dbReference type="SUPFAM" id="SSF48452">
    <property type="entry name" value="TPR-like"/>
    <property type="match status" value="1"/>
</dbReference>
<proteinExistence type="predicted"/>
<dbReference type="Proteomes" id="UP001461163">
    <property type="component" value="Unassembled WGS sequence"/>
</dbReference>
<reference evidence="1 2" key="1">
    <citation type="submission" date="2024-03" db="EMBL/GenBank/DDBJ databases">
        <title>Community enrichment and isolation of bacterial strains for fucoidan degradation.</title>
        <authorList>
            <person name="Sichert A."/>
        </authorList>
    </citation>
    <scope>NUCLEOTIDE SEQUENCE [LARGE SCALE GENOMIC DNA]</scope>
    <source>
        <strain evidence="1 2">AS12</strain>
    </source>
</reference>
<name>A0ABU9SRF3_9ALTE</name>
<evidence type="ECO:0000313" key="2">
    <source>
        <dbReference type="Proteomes" id="UP001461163"/>
    </source>
</evidence>
<evidence type="ECO:0000313" key="1">
    <source>
        <dbReference type="EMBL" id="MEM5496453.1"/>
    </source>
</evidence>
<dbReference type="Gene3D" id="1.25.40.10">
    <property type="entry name" value="Tetratricopeptide repeat domain"/>
    <property type="match status" value="1"/>
</dbReference>
<gene>
    <name evidence="1" type="ORF">WNY77_03475</name>
</gene>
<dbReference type="RefSeq" id="WP_342880900.1">
    <property type="nucleotide sequence ID" value="NZ_JBBMQS010000002.1"/>
</dbReference>
<dbReference type="InterPro" id="IPR011990">
    <property type="entry name" value="TPR-like_helical_dom_sf"/>
</dbReference>
<dbReference type="EMBL" id="JBBMQS010000002">
    <property type="protein sequence ID" value="MEM5496453.1"/>
    <property type="molecule type" value="Genomic_DNA"/>
</dbReference>
<sequence>MKKQVFALHNNALIWVLLALVSIVVSTANAKSYVPASENIVVAKWTVVDKSDSPKELVALLLSKANLPGLASRYYGQASALTETLLRDTPNDIELSFYQAKIAQHYHRFDTALSILTGILRRQENHPSALLLKANILLVQGRLVAAKQTCLQLLGKAELWIGGACALEVNAQSGNNDSVADSYAQLLSLVERSSLHQYTNVEQQRWVQQILAELAAKQGMYNQALTHLAAFELTQVPVSYLALWADIQLALNKPERVLRILGPIVEQADSFDDALLIRLALSENQISDQHTRWTPRLTQRINIRMQRKDTAHAADIARYFLDIAPDRKKALFWAKINWQQARLDVDKRLLERAMDVQYAPEKRTNQSAGM</sequence>
<comment type="caution">
    <text evidence="1">The sequence shown here is derived from an EMBL/GenBank/DDBJ whole genome shotgun (WGS) entry which is preliminary data.</text>
</comment>
<organism evidence="1 2">
    <name type="scientific">Paraglaciecola mesophila</name>
    <dbReference type="NCBI Taxonomy" id="197222"/>
    <lineage>
        <taxon>Bacteria</taxon>
        <taxon>Pseudomonadati</taxon>
        <taxon>Pseudomonadota</taxon>
        <taxon>Gammaproteobacteria</taxon>
        <taxon>Alteromonadales</taxon>
        <taxon>Alteromonadaceae</taxon>
        <taxon>Paraglaciecola</taxon>
    </lineage>
</organism>